<feature type="signal peptide" evidence="1">
    <location>
        <begin position="1"/>
        <end position="21"/>
    </location>
</feature>
<gene>
    <name evidence="2" type="ORF">DB32_004779</name>
</gene>
<protein>
    <recommendedName>
        <fullName evidence="4">Lipoprotein</fullName>
    </recommendedName>
</protein>
<keyword evidence="3" id="KW-1185">Reference proteome</keyword>
<evidence type="ECO:0000313" key="3">
    <source>
        <dbReference type="Proteomes" id="UP000034883"/>
    </source>
</evidence>
<feature type="chain" id="PRO_5002511579" description="Lipoprotein" evidence="1">
    <location>
        <begin position="22"/>
        <end position="231"/>
    </location>
</feature>
<evidence type="ECO:0000313" key="2">
    <source>
        <dbReference type="EMBL" id="AKF07630.1"/>
    </source>
</evidence>
<dbReference type="Proteomes" id="UP000034883">
    <property type="component" value="Chromosome"/>
</dbReference>
<dbReference type="PROSITE" id="PS51257">
    <property type="entry name" value="PROKAR_LIPOPROTEIN"/>
    <property type="match status" value="1"/>
</dbReference>
<dbReference type="RefSeq" id="WP_053234862.1">
    <property type="nucleotide sequence ID" value="NZ_CP011125.1"/>
</dbReference>
<accession>A0A0F6W528</accession>
<dbReference type="KEGG" id="samy:DB32_004779"/>
<organism evidence="2 3">
    <name type="scientific">Sandaracinus amylolyticus</name>
    <dbReference type="NCBI Taxonomy" id="927083"/>
    <lineage>
        <taxon>Bacteria</taxon>
        <taxon>Pseudomonadati</taxon>
        <taxon>Myxococcota</taxon>
        <taxon>Polyangia</taxon>
        <taxon>Polyangiales</taxon>
        <taxon>Sandaracinaceae</taxon>
        <taxon>Sandaracinus</taxon>
    </lineage>
</organism>
<proteinExistence type="predicted"/>
<sequence>MHARVGSFLALLLALAGCAESNPGIEIEGVLAFSDAAMCTLDPGTDPTFLASPTLDTSPLFNAIRPGGIRYAASFQVVNRFLNLGRSDFPIMADPNSFFVEEAEVSLEAIDGSPLDLGDLPTRFRVPASGYVPSAADATEYGRGAVTVEVIPSIYGDALQGRTGTIVAQVQLTGTTSGDSTQTTAEFQMVVSLCDGCLFQCQLDEMSMPINVPSCRPGQDAVSAAAAACGP</sequence>
<evidence type="ECO:0008006" key="4">
    <source>
        <dbReference type="Google" id="ProtNLM"/>
    </source>
</evidence>
<keyword evidence="1" id="KW-0732">Signal</keyword>
<dbReference type="EMBL" id="CP011125">
    <property type="protein sequence ID" value="AKF07630.1"/>
    <property type="molecule type" value="Genomic_DNA"/>
</dbReference>
<evidence type="ECO:0000256" key="1">
    <source>
        <dbReference type="SAM" id="SignalP"/>
    </source>
</evidence>
<reference evidence="2 3" key="1">
    <citation type="submission" date="2015-03" db="EMBL/GenBank/DDBJ databases">
        <title>Genome assembly of Sandaracinus amylolyticus DSM 53668.</title>
        <authorList>
            <person name="Sharma G."/>
            <person name="Subramanian S."/>
        </authorList>
    </citation>
    <scope>NUCLEOTIDE SEQUENCE [LARGE SCALE GENOMIC DNA]</scope>
    <source>
        <strain evidence="2 3">DSM 53668</strain>
    </source>
</reference>
<dbReference type="AlphaFoldDB" id="A0A0F6W528"/>
<name>A0A0F6W528_9BACT</name>